<gene>
    <name evidence="1" type="ORF">SERLADRAFT_458279</name>
</gene>
<dbReference type="HOGENOM" id="CLU_2943220_0_0_1"/>
<dbReference type="GeneID" id="18817691"/>
<accession>F8NHB1</accession>
<organism>
    <name type="scientific">Serpula lacrymans var. lacrymans (strain S7.9)</name>
    <name type="common">Dry rot fungus</name>
    <dbReference type="NCBI Taxonomy" id="578457"/>
    <lineage>
        <taxon>Eukaryota</taxon>
        <taxon>Fungi</taxon>
        <taxon>Dikarya</taxon>
        <taxon>Basidiomycota</taxon>
        <taxon>Agaricomycotina</taxon>
        <taxon>Agaricomycetes</taxon>
        <taxon>Agaricomycetidae</taxon>
        <taxon>Boletales</taxon>
        <taxon>Coniophorineae</taxon>
        <taxon>Serpulaceae</taxon>
        <taxon>Serpula</taxon>
    </lineage>
</organism>
<dbReference type="AlphaFoldDB" id="F8NHB1"/>
<dbReference type="Proteomes" id="UP000008064">
    <property type="component" value="Unassembled WGS sequence"/>
</dbReference>
<dbReference type="RefSeq" id="XP_007314156.1">
    <property type="nucleotide sequence ID" value="XM_007314094.1"/>
</dbReference>
<sequence length="60" mass="6935">MSRCRYAPRAGCHQNKPEQHRLIVQANFLYDRRSFELQVCSMGSISKIEWAHSDHCDGAV</sequence>
<evidence type="ECO:0000313" key="1">
    <source>
        <dbReference type="EMBL" id="EGO29914.1"/>
    </source>
</evidence>
<proteinExistence type="predicted"/>
<name>F8NHB1_SERL9</name>
<dbReference type="KEGG" id="sla:SERLADRAFT_458279"/>
<protein>
    <submittedName>
        <fullName evidence="1">Uncharacterized protein</fullName>
    </submittedName>
</protein>
<dbReference type="EMBL" id="GL945429">
    <property type="protein sequence ID" value="EGO29914.1"/>
    <property type="molecule type" value="Genomic_DNA"/>
</dbReference>
<reference evidence="1" key="1">
    <citation type="submission" date="2011-04" db="EMBL/GenBank/DDBJ databases">
        <title>Evolution of plant cell wall degrading machinery underlies the functional diversity of forest fungi.</title>
        <authorList>
            <consortium name="US DOE Joint Genome Institute (JGI-PGF)"/>
            <person name="Eastwood D.C."/>
            <person name="Floudas D."/>
            <person name="Binder M."/>
            <person name="Majcherczyk A."/>
            <person name="Schneider P."/>
            <person name="Aerts A."/>
            <person name="Asiegbu F.O."/>
            <person name="Baker S.E."/>
            <person name="Barry K."/>
            <person name="Bendiksby M."/>
            <person name="Blumentritt M."/>
            <person name="Coutinho P.M."/>
            <person name="Cullen D."/>
            <person name="Cullen D."/>
            <person name="Gathman A."/>
            <person name="Goodell B."/>
            <person name="Henrissat B."/>
            <person name="Ihrmark K."/>
            <person name="Kauserud H."/>
            <person name="Kohler A."/>
            <person name="LaButti K."/>
            <person name="Lapidus A."/>
            <person name="Lavin J.L."/>
            <person name="Lee Y.-H."/>
            <person name="Lindquist E."/>
            <person name="Lilly W."/>
            <person name="Lucas S."/>
            <person name="Morin E."/>
            <person name="Murat C."/>
            <person name="Oguiza J.A."/>
            <person name="Park J."/>
            <person name="Pisabarro A.G."/>
            <person name="Riley R."/>
            <person name="Rosling A."/>
            <person name="Salamov A."/>
            <person name="Schmidt O."/>
            <person name="Schmutz J."/>
            <person name="Skrede I."/>
            <person name="Stenlid J."/>
            <person name="Wiebenga A."/>
            <person name="Xie X."/>
            <person name="Kues U."/>
            <person name="Hibbett D.S."/>
            <person name="Hoffmeister D."/>
            <person name="Hogberg N."/>
            <person name="Martin F."/>
            <person name="Grigoriev I.V."/>
            <person name="Watkinson S.C."/>
        </authorList>
    </citation>
    <scope>NUCLEOTIDE SEQUENCE</scope>
    <source>
        <strain evidence="1">S7.9</strain>
    </source>
</reference>